<dbReference type="InterPro" id="IPR040026">
    <property type="entry name" value="FliD"/>
</dbReference>
<sequence length="450" mass="48337">MADGILGLGSGQAASLNSELIEKLKTAERKSAVAPIETKIEKMTKEKVIFASIQTKVAELLDTIKPFDLFVSGGVTAFEQKSATTSGDSVTFDAADIKTLKKGTTTVNVGQLAQKDVYESLSVNGSNKDAIINQGTLTINGKDFVTTNMTYQQLATAITAESGMNANFEQVGSNEYKLIIKSEESGTANKLEITGDASVNLGFNHVLTAQDMKATVDGVKYSVSSNTLIVDGLKITANKVDSKVIDNGNEVYTSGSSINVVEDNTQIETLMKNFVTKYNEVISLIDTEVLSADSALGDKSSIRGIVSEIKDKLFGSYGTSGNKSVFNFGIELDKYGGLTLDSTKFNKVVQEDMSSLKDLFLGTAEKKGLGTTLKETLDNMKFSGGVLNSYESSMTTREIILNESKEKAEKLLDAKYQQLALQFSAYGSLINQMESSFSGLKLMIQQSVAG</sequence>
<feature type="domain" description="Flagellar hook-associated protein 2 C-terminal" evidence="7">
    <location>
        <begin position="209"/>
        <end position="434"/>
    </location>
</feature>
<comment type="similarity">
    <text evidence="1 5">Belongs to the FliD family.</text>
</comment>
<protein>
    <recommendedName>
        <fullName evidence="5">Flagellar hook-associated protein 2</fullName>
        <shortName evidence="5">HAP2</shortName>
    </recommendedName>
    <alternativeName>
        <fullName evidence="5">Flagellar cap protein</fullName>
    </alternativeName>
</protein>
<keyword evidence="4 5" id="KW-0975">Bacterial flagellum</keyword>
<dbReference type="GO" id="GO:0071973">
    <property type="term" value="P:bacterial-type flagellum-dependent cell motility"/>
    <property type="evidence" value="ECO:0007669"/>
    <property type="project" value="TreeGrafter"/>
</dbReference>
<dbReference type="OrthoDB" id="1530at2"/>
<evidence type="ECO:0000256" key="3">
    <source>
        <dbReference type="ARBA" id="ARBA00023054"/>
    </source>
</evidence>
<dbReference type="PANTHER" id="PTHR30288:SF0">
    <property type="entry name" value="FLAGELLAR HOOK-ASSOCIATED PROTEIN 2"/>
    <property type="match status" value="1"/>
</dbReference>
<evidence type="ECO:0000256" key="5">
    <source>
        <dbReference type="RuleBase" id="RU362066"/>
    </source>
</evidence>
<dbReference type="GO" id="GO:0007155">
    <property type="term" value="P:cell adhesion"/>
    <property type="evidence" value="ECO:0007669"/>
    <property type="project" value="InterPro"/>
</dbReference>
<evidence type="ECO:0000259" key="6">
    <source>
        <dbReference type="Pfam" id="PF02465"/>
    </source>
</evidence>
<gene>
    <name evidence="8" type="ORF">B0174_06795</name>
</gene>
<dbReference type="PANTHER" id="PTHR30288">
    <property type="entry name" value="FLAGELLAR CAP/ASSEMBLY PROTEIN FLID"/>
    <property type="match status" value="1"/>
</dbReference>
<dbReference type="Proteomes" id="UP000251135">
    <property type="component" value="Unassembled WGS sequence"/>
</dbReference>
<dbReference type="Pfam" id="PF02465">
    <property type="entry name" value="FliD_N"/>
    <property type="match status" value="1"/>
</dbReference>
<keyword evidence="8" id="KW-0282">Flagellum</keyword>
<feature type="domain" description="Flagellar hook-associated protein 2 N-terminal" evidence="6">
    <location>
        <begin position="18"/>
        <end position="116"/>
    </location>
</feature>
<keyword evidence="5" id="KW-0964">Secreted</keyword>
<keyword evidence="3" id="KW-0175">Coiled coil</keyword>
<comment type="function">
    <text evidence="5">Required for morphogenesis and for the elongation of the flagellar filament by facilitating polymerization of the flagellin monomers at the tip of growing filament. Forms a capping structure, which prevents flagellin subunits (transported through the central channel of the flagellum) from leaking out without polymerization at the distal end.</text>
</comment>
<comment type="caution">
    <text evidence="8">The sequence shown here is derived from an EMBL/GenBank/DDBJ whole genome shotgun (WGS) entry which is preliminary data.</text>
</comment>
<keyword evidence="8" id="KW-0966">Cell projection</keyword>
<evidence type="ECO:0000313" key="8">
    <source>
        <dbReference type="EMBL" id="PUE64324.1"/>
    </source>
</evidence>
<dbReference type="Pfam" id="PF07195">
    <property type="entry name" value="FliD_C"/>
    <property type="match status" value="1"/>
</dbReference>
<evidence type="ECO:0000313" key="9">
    <source>
        <dbReference type="Proteomes" id="UP000251135"/>
    </source>
</evidence>
<comment type="subcellular location">
    <subcellularLocation>
        <location evidence="5">Secreted</location>
    </subcellularLocation>
    <subcellularLocation>
        <location evidence="5">Bacterial flagellum</location>
    </subcellularLocation>
</comment>
<dbReference type="EMBL" id="MUXE01000008">
    <property type="protein sequence ID" value="PUE64324.1"/>
    <property type="molecule type" value="Genomic_DNA"/>
</dbReference>
<dbReference type="AlphaFoldDB" id="A0A363CZ29"/>
<dbReference type="InterPro" id="IPR010809">
    <property type="entry name" value="FliD_C"/>
</dbReference>
<comment type="subunit">
    <text evidence="2 5">Homopentamer.</text>
</comment>
<dbReference type="GO" id="GO:0009424">
    <property type="term" value="C:bacterial-type flagellum hook"/>
    <property type="evidence" value="ECO:0007669"/>
    <property type="project" value="UniProtKB-UniRule"/>
</dbReference>
<dbReference type="RefSeq" id="WP_108558985.1">
    <property type="nucleotide sequence ID" value="NZ_MUXE01000008.1"/>
</dbReference>
<dbReference type="GO" id="GO:0005576">
    <property type="term" value="C:extracellular region"/>
    <property type="evidence" value="ECO:0007669"/>
    <property type="project" value="UniProtKB-SubCell"/>
</dbReference>
<dbReference type="InterPro" id="IPR003481">
    <property type="entry name" value="FliD_N"/>
</dbReference>
<evidence type="ECO:0000256" key="1">
    <source>
        <dbReference type="ARBA" id="ARBA00009764"/>
    </source>
</evidence>
<name>A0A363CZ29_9BACT</name>
<proteinExistence type="inferred from homology"/>
<evidence type="ECO:0000256" key="4">
    <source>
        <dbReference type="ARBA" id="ARBA00023143"/>
    </source>
</evidence>
<organism evidence="8 9">
    <name type="scientific">Arcobacter caeni</name>
    <dbReference type="NCBI Taxonomy" id="1912877"/>
    <lineage>
        <taxon>Bacteria</taxon>
        <taxon>Pseudomonadati</taxon>
        <taxon>Campylobacterota</taxon>
        <taxon>Epsilonproteobacteria</taxon>
        <taxon>Campylobacterales</taxon>
        <taxon>Arcobacteraceae</taxon>
        <taxon>Arcobacter</taxon>
    </lineage>
</organism>
<dbReference type="GO" id="GO:0009421">
    <property type="term" value="C:bacterial-type flagellum filament cap"/>
    <property type="evidence" value="ECO:0007669"/>
    <property type="project" value="InterPro"/>
</dbReference>
<accession>A0A363CZ29</accession>
<evidence type="ECO:0000259" key="7">
    <source>
        <dbReference type="Pfam" id="PF07195"/>
    </source>
</evidence>
<reference evidence="8 9" key="1">
    <citation type="submission" date="2017-02" db="EMBL/GenBank/DDBJ databases">
        <title>Arcobacter caeni sp. nov, a new Arcobacter species isolated from reclaimed water.</title>
        <authorList>
            <person name="Figueras M.J."/>
            <person name="Perez-Cataluna A."/>
            <person name="Salas-Masso N."/>
        </authorList>
    </citation>
    <scope>NUCLEOTIDE SEQUENCE [LARGE SCALE GENOMIC DNA]</scope>
    <source>
        <strain evidence="8 9">RW17-10</strain>
    </source>
</reference>
<keyword evidence="8" id="KW-0969">Cilium</keyword>
<evidence type="ECO:0000256" key="2">
    <source>
        <dbReference type="ARBA" id="ARBA00011255"/>
    </source>
</evidence>
<keyword evidence="9" id="KW-1185">Reference proteome</keyword>